<name>A0AAD1U973_EUPCR</name>
<sequence>MERRDSVKKWKQEEVKGISKGPIKVKIKTDCLENRKEGSTKPEEDKEGERCPICITDFSHNDSQIIALLKSLVNKKNLELIPVSLRGKGLTDNVGEPAIFYVENSDAGKSSITESPQVALPSMQPEYNVRVVKQSDFGNKMQSLLSEFSINGVCILKACSHIYHKCCIRDWMRCHNTCPLCKRIVYKELSLSYLSSDSDFSSTSSITEPYNSFPSYPFIPEDLVLRSPAAGPQGIMNHLESSVYEICLSHEEELYEVNFSEEQFYNESFIEEEPVEEESSEIESVEEVLIEEILTEENISLELVEHNFVFDTKSPGIPLEGNQFLNVSQGNIPEKMLLDDEFSVDPASDPGHTD</sequence>
<evidence type="ECO:0000256" key="5">
    <source>
        <dbReference type="ARBA" id="ARBA00022833"/>
    </source>
</evidence>
<dbReference type="EMBL" id="CAMPGE010005894">
    <property type="protein sequence ID" value="CAI2364735.1"/>
    <property type="molecule type" value="Genomic_DNA"/>
</dbReference>
<dbReference type="GO" id="GO:0006511">
    <property type="term" value="P:ubiquitin-dependent protein catabolic process"/>
    <property type="evidence" value="ECO:0007669"/>
    <property type="project" value="TreeGrafter"/>
</dbReference>
<dbReference type="GO" id="GO:0005634">
    <property type="term" value="C:nucleus"/>
    <property type="evidence" value="ECO:0007669"/>
    <property type="project" value="TreeGrafter"/>
</dbReference>
<evidence type="ECO:0000259" key="7">
    <source>
        <dbReference type="PROSITE" id="PS50089"/>
    </source>
</evidence>
<evidence type="ECO:0000256" key="6">
    <source>
        <dbReference type="PROSITE-ProRule" id="PRU00175"/>
    </source>
</evidence>
<dbReference type="Gene3D" id="3.30.40.10">
    <property type="entry name" value="Zinc/RING finger domain, C3HC4 (zinc finger)"/>
    <property type="match status" value="1"/>
</dbReference>
<protein>
    <recommendedName>
        <fullName evidence="7">RING-type domain-containing protein</fullName>
    </recommendedName>
</protein>
<evidence type="ECO:0000313" key="9">
    <source>
        <dbReference type="Proteomes" id="UP001295684"/>
    </source>
</evidence>
<dbReference type="PANTHER" id="PTHR45931">
    <property type="entry name" value="SI:CH211-59O9.10"/>
    <property type="match status" value="1"/>
</dbReference>
<dbReference type="InterPro" id="IPR001841">
    <property type="entry name" value="Znf_RING"/>
</dbReference>
<dbReference type="GO" id="GO:0008270">
    <property type="term" value="F:zinc ion binding"/>
    <property type="evidence" value="ECO:0007669"/>
    <property type="project" value="UniProtKB-KW"/>
</dbReference>
<keyword evidence="2" id="KW-0479">Metal-binding</keyword>
<dbReference type="InterPro" id="IPR024766">
    <property type="entry name" value="Znf_RING_H2"/>
</dbReference>
<dbReference type="Proteomes" id="UP001295684">
    <property type="component" value="Unassembled WGS sequence"/>
</dbReference>
<comment type="pathway">
    <text evidence="1">Protein modification; protein ubiquitination.</text>
</comment>
<evidence type="ECO:0000256" key="4">
    <source>
        <dbReference type="ARBA" id="ARBA00022786"/>
    </source>
</evidence>
<keyword evidence="9" id="KW-1185">Reference proteome</keyword>
<evidence type="ECO:0000256" key="1">
    <source>
        <dbReference type="ARBA" id="ARBA00004906"/>
    </source>
</evidence>
<reference evidence="8" key="1">
    <citation type="submission" date="2023-07" db="EMBL/GenBank/DDBJ databases">
        <authorList>
            <consortium name="AG Swart"/>
            <person name="Singh M."/>
            <person name="Singh A."/>
            <person name="Seah K."/>
            <person name="Emmerich C."/>
        </authorList>
    </citation>
    <scope>NUCLEOTIDE SEQUENCE</scope>
    <source>
        <strain evidence="8">DP1</strain>
    </source>
</reference>
<dbReference type="InterPro" id="IPR013083">
    <property type="entry name" value="Znf_RING/FYVE/PHD"/>
</dbReference>
<proteinExistence type="predicted"/>
<evidence type="ECO:0000313" key="8">
    <source>
        <dbReference type="EMBL" id="CAI2364735.1"/>
    </source>
</evidence>
<dbReference type="GO" id="GO:0061630">
    <property type="term" value="F:ubiquitin protein ligase activity"/>
    <property type="evidence" value="ECO:0007669"/>
    <property type="project" value="TreeGrafter"/>
</dbReference>
<dbReference type="Pfam" id="PF12678">
    <property type="entry name" value="zf-rbx1"/>
    <property type="match status" value="1"/>
</dbReference>
<keyword evidence="4" id="KW-0833">Ubl conjugation pathway</keyword>
<evidence type="ECO:0000256" key="2">
    <source>
        <dbReference type="ARBA" id="ARBA00022723"/>
    </source>
</evidence>
<dbReference type="PROSITE" id="PS50089">
    <property type="entry name" value="ZF_RING_2"/>
    <property type="match status" value="1"/>
</dbReference>
<dbReference type="SUPFAM" id="SSF57850">
    <property type="entry name" value="RING/U-box"/>
    <property type="match status" value="1"/>
</dbReference>
<keyword evidence="3 6" id="KW-0863">Zinc-finger</keyword>
<accession>A0AAD1U973</accession>
<dbReference type="PANTHER" id="PTHR45931:SF16">
    <property type="entry name" value="RING_U-BOX SUPERFAMILY PROTEIN"/>
    <property type="match status" value="1"/>
</dbReference>
<feature type="domain" description="RING-type" evidence="7">
    <location>
        <begin position="159"/>
        <end position="182"/>
    </location>
</feature>
<gene>
    <name evidence="8" type="ORF">ECRASSUSDP1_LOCUS6081</name>
</gene>
<dbReference type="AlphaFoldDB" id="A0AAD1U973"/>
<comment type="caution">
    <text evidence="8">The sequence shown here is derived from an EMBL/GenBank/DDBJ whole genome shotgun (WGS) entry which is preliminary data.</text>
</comment>
<organism evidence="8 9">
    <name type="scientific">Euplotes crassus</name>
    <dbReference type="NCBI Taxonomy" id="5936"/>
    <lineage>
        <taxon>Eukaryota</taxon>
        <taxon>Sar</taxon>
        <taxon>Alveolata</taxon>
        <taxon>Ciliophora</taxon>
        <taxon>Intramacronucleata</taxon>
        <taxon>Spirotrichea</taxon>
        <taxon>Hypotrichia</taxon>
        <taxon>Euplotida</taxon>
        <taxon>Euplotidae</taxon>
        <taxon>Moneuplotes</taxon>
    </lineage>
</organism>
<keyword evidence="5" id="KW-0862">Zinc</keyword>
<evidence type="ECO:0000256" key="3">
    <source>
        <dbReference type="ARBA" id="ARBA00022771"/>
    </source>
</evidence>
<dbReference type="InterPro" id="IPR051834">
    <property type="entry name" value="RING_finger_E3_ligase"/>
</dbReference>